<keyword evidence="1" id="KW-0677">Repeat</keyword>
<dbReference type="EMBL" id="JAVFKD010000001">
    <property type="protein sequence ID" value="KAK5999249.1"/>
    <property type="molecule type" value="Genomic_DNA"/>
</dbReference>
<keyword evidence="5" id="KW-1185">Reference proteome</keyword>
<evidence type="ECO:0000313" key="5">
    <source>
        <dbReference type="Proteomes" id="UP001338125"/>
    </source>
</evidence>
<evidence type="ECO:0000256" key="2">
    <source>
        <dbReference type="ARBA" id="ARBA00023043"/>
    </source>
</evidence>
<dbReference type="Pfam" id="PF12796">
    <property type="entry name" value="Ank_2"/>
    <property type="match status" value="1"/>
</dbReference>
<evidence type="ECO:0000256" key="3">
    <source>
        <dbReference type="PROSITE-ProRule" id="PRU00023"/>
    </source>
</evidence>
<feature type="repeat" description="ANK" evidence="3">
    <location>
        <begin position="199"/>
        <end position="231"/>
    </location>
</feature>
<dbReference type="PANTHER" id="PTHR24166">
    <property type="entry name" value="ROLLING PEBBLES, ISOFORM B"/>
    <property type="match status" value="1"/>
</dbReference>
<dbReference type="InterPro" id="IPR011042">
    <property type="entry name" value="6-blade_b-propeller_TolB-like"/>
</dbReference>
<comment type="caution">
    <text evidence="4">The sequence shown here is derived from an EMBL/GenBank/DDBJ whole genome shotgun (WGS) entry which is preliminary data.</text>
</comment>
<dbReference type="Gene3D" id="2.120.10.30">
    <property type="entry name" value="TolB, C-terminal domain"/>
    <property type="match status" value="1"/>
</dbReference>
<name>A0ABR0T4J3_9HYPO</name>
<dbReference type="InterPro" id="IPR036770">
    <property type="entry name" value="Ankyrin_rpt-contain_sf"/>
</dbReference>
<proteinExistence type="predicted"/>
<evidence type="ECO:0000313" key="4">
    <source>
        <dbReference type="EMBL" id="KAK5999249.1"/>
    </source>
</evidence>
<dbReference type="Proteomes" id="UP001338125">
    <property type="component" value="Unassembled WGS sequence"/>
</dbReference>
<sequence length="371" mass="40757">MGVGACRVGPDGALWIVDTSSPDFGKPAMLPNDPKPIKIDIMKHAVSRVYLLGNVSGSNSLIDDVRFNPASRKAYLTDAGSPIIIILNLESSDVQRVLERRFKYLAPAQRATDAGDDIRNIVVLYRLEYSRIVLAQRLFTVTMKSRKGWEAQRLQDEEMCSNNPELVVSFFECITNKRPGAVYAFVMRGPVTANTPNFEGETPLLAAVRAGDETMVRSLVALGAKVDGTGDCNTGDGGDPVNRTPLQLAAAEGKFDLVKILMELGANDSLITPDGQIALRLAAENGHRDIVDFLPARRDGAWNRWRATHAKEMRRIRSLAEKLGSVLKFLVGSIPKLFTRRIPKKKSPGSTTIVLRIRAGDSLKDCNEQQN</sequence>
<dbReference type="PROSITE" id="PS50297">
    <property type="entry name" value="ANK_REP_REGION"/>
    <property type="match status" value="2"/>
</dbReference>
<dbReference type="PANTHER" id="PTHR24166:SF48">
    <property type="entry name" value="PROTEIN VAPYRIN"/>
    <property type="match status" value="1"/>
</dbReference>
<accession>A0ABR0T4J3</accession>
<dbReference type="PROSITE" id="PS50088">
    <property type="entry name" value="ANK_REPEAT"/>
    <property type="match status" value="2"/>
</dbReference>
<dbReference type="InterPro" id="IPR002110">
    <property type="entry name" value="Ankyrin_rpt"/>
</dbReference>
<dbReference type="InterPro" id="IPR050889">
    <property type="entry name" value="Dendritic_Spine_Reg/Scaffold"/>
</dbReference>
<evidence type="ECO:0000256" key="1">
    <source>
        <dbReference type="ARBA" id="ARBA00022737"/>
    </source>
</evidence>
<reference evidence="4 5" key="1">
    <citation type="submission" date="2024-01" db="EMBL/GenBank/DDBJ databases">
        <title>Complete genome of Cladobotryum mycophilum ATHUM6906.</title>
        <authorList>
            <person name="Christinaki A.C."/>
            <person name="Myridakis A.I."/>
            <person name="Kouvelis V.N."/>
        </authorList>
    </citation>
    <scope>NUCLEOTIDE SEQUENCE [LARGE SCALE GENOMIC DNA]</scope>
    <source>
        <strain evidence="4 5">ATHUM6906</strain>
    </source>
</reference>
<dbReference type="SUPFAM" id="SSF48403">
    <property type="entry name" value="Ankyrin repeat"/>
    <property type="match status" value="1"/>
</dbReference>
<protein>
    <submittedName>
        <fullName evidence="4">Ankyrin-3</fullName>
    </submittedName>
</protein>
<feature type="repeat" description="ANK" evidence="3">
    <location>
        <begin position="241"/>
        <end position="273"/>
    </location>
</feature>
<dbReference type="SMART" id="SM00248">
    <property type="entry name" value="ANK"/>
    <property type="match status" value="3"/>
</dbReference>
<organism evidence="4 5">
    <name type="scientific">Cladobotryum mycophilum</name>
    <dbReference type="NCBI Taxonomy" id="491253"/>
    <lineage>
        <taxon>Eukaryota</taxon>
        <taxon>Fungi</taxon>
        <taxon>Dikarya</taxon>
        <taxon>Ascomycota</taxon>
        <taxon>Pezizomycotina</taxon>
        <taxon>Sordariomycetes</taxon>
        <taxon>Hypocreomycetidae</taxon>
        <taxon>Hypocreales</taxon>
        <taxon>Hypocreaceae</taxon>
        <taxon>Cladobotryum</taxon>
    </lineage>
</organism>
<gene>
    <name evidence="4" type="ORF">PT974_01641</name>
</gene>
<dbReference type="Gene3D" id="1.25.40.20">
    <property type="entry name" value="Ankyrin repeat-containing domain"/>
    <property type="match status" value="1"/>
</dbReference>
<keyword evidence="2 3" id="KW-0040">ANK repeat</keyword>